<feature type="region of interest" description="Disordered" evidence="1">
    <location>
        <begin position="126"/>
        <end position="149"/>
    </location>
</feature>
<evidence type="ECO:0000313" key="2">
    <source>
        <dbReference type="EMBL" id="KAJ7735391.1"/>
    </source>
</evidence>
<feature type="compositionally biased region" description="Polar residues" evidence="1">
    <location>
        <begin position="197"/>
        <end position="213"/>
    </location>
</feature>
<keyword evidence="3" id="KW-1185">Reference proteome</keyword>
<comment type="caution">
    <text evidence="2">The sequence shown here is derived from an EMBL/GenBank/DDBJ whole genome shotgun (WGS) entry which is preliminary data.</text>
</comment>
<feature type="region of interest" description="Disordered" evidence="1">
    <location>
        <begin position="170"/>
        <end position="222"/>
    </location>
</feature>
<evidence type="ECO:0000313" key="3">
    <source>
        <dbReference type="Proteomes" id="UP001215280"/>
    </source>
</evidence>
<dbReference type="EMBL" id="JARJLG010000155">
    <property type="protein sequence ID" value="KAJ7735391.1"/>
    <property type="molecule type" value="Genomic_DNA"/>
</dbReference>
<dbReference type="AlphaFoldDB" id="A0AAD7I6L2"/>
<gene>
    <name evidence="2" type="ORF">DFH07DRAFT_843711</name>
</gene>
<name>A0AAD7I6L2_9AGAR</name>
<evidence type="ECO:0000256" key="1">
    <source>
        <dbReference type="SAM" id="MobiDB-lite"/>
    </source>
</evidence>
<reference evidence="2" key="1">
    <citation type="submission" date="2023-03" db="EMBL/GenBank/DDBJ databases">
        <title>Massive genome expansion in bonnet fungi (Mycena s.s.) driven by repeated elements and novel gene families across ecological guilds.</title>
        <authorList>
            <consortium name="Lawrence Berkeley National Laboratory"/>
            <person name="Harder C.B."/>
            <person name="Miyauchi S."/>
            <person name="Viragh M."/>
            <person name="Kuo A."/>
            <person name="Thoen E."/>
            <person name="Andreopoulos B."/>
            <person name="Lu D."/>
            <person name="Skrede I."/>
            <person name="Drula E."/>
            <person name="Henrissat B."/>
            <person name="Morin E."/>
            <person name="Kohler A."/>
            <person name="Barry K."/>
            <person name="LaButti K."/>
            <person name="Morin E."/>
            <person name="Salamov A."/>
            <person name="Lipzen A."/>
            <person name="Mereny Z."/>
            <person name="Hegedus B."/>
            <person name="Baldrian P."/>
            <person name="Stursova M."/>
            <person name="Weitz H."/>
            <person name="Taylor A."/>
            <person name="Grigoriev I.V."/>
            <person name="Nagy L.G."/>
            <person name="Martin F."/>
            <person name="Kauserud H."/>
        </authorList>
    </citation>
    <scope>NUCLEOTIDE SEQUENCE</scope>
    <source>
        <strain evidence="2">CBHHK188m</strain>
    </source>
</reference>
<accession>A0AAD7I6L2</accession>
<organism evidence="2 3">
    <name type="scientific">Mycena maculata</name>
    <dbReference type="NCBI Taxonomy" id="230809"/>
    <lineage>
        <taxon>Eukaryota</taxon>
        <taxon>Fungi</taxon>
        <taxon>Dikarya</taxon>
        <taxon>Basidiomycota</taxon>
        <taxon>Agaricomycotina</taxon>
        <taxon>Agaricomycetes</taxon>
        <taxon>Agaricomycetidae</taxon>
        <taxon>Agaricales</taxon>
        <taxon>Marasmiineae</taxon>
        <taxon>Mycenaceae</taxon>
        <taxon>Mycena</taxon>
    </lineage>
</organism>
<sequence>MGGEHTKCVRHGLSGPIIPFSSSTRGVALGATNGHRGIQRNQHMCSGGGGGGEIRTKTMLASQTAPPRFFGPPLPRKSRPTCAHTAARFVGECPGPQPRARRRHVRRAGWGSCECRSALQFLEQGVKQGQETRRGGRAGRRKNEERRKEEREGCTLIVLVARWGTGVGGEHAVQEKGTGCPRPTLSSDPLLHRPPSLSASTSHDIPVSESSRVYSGEEDGSVIQYCHGRGRASREEIRKQEEW</sequence>
<proteinExistence type="predicted"/>
<dbReference type="Proteomes" id="UP001215280">
    <property type="component" value="Unassembled WGS sequence"/>
</dbReference>
<protein>
    <submittedName>
        <fullName evidence="2">Uncharacterized protein</fullName>
    </submittedName>
</protein>